<dbReference type="Proteomes" id="UP000317078">
    <property type="component" value="Unassembled WGS sequence"/>
</dbReference>
<keyword evidence="1" id="KW-1133">Transmembrane helix</keyword>
<sequence>MRVIRPFFEPAFLAVIVLPMLSALLQGAAREVTLAMAWAVGATSVLSGIGALATALNEGRRTWCCPQLKV</sequence>
<evidence type="ECO:0000313" key="3">
    <source>
        <dbReference type="Proteomes" id="UP000317078"/>
    </source>
</evidence>
<feature type="transmembrane region" description="Helical" evidence="1">
    <location>
        <begin position="7"/>
        <end position="29"/>
    </location>
</feature>
<keyword evidence="1" id="KW-0812">Transmembrane</keyword>
<evidence type="ECO:0000313" key="2">
    <source>
        <dbReference type="EMBL" id="TPG49285.1"/>
    </source>
</evidence>
<gene>
    <name evidence="2" type="ORF">EAH89_21485</name>
</gene>
<dbReference type="AlphaFoldDB" id="A0A502FIL9"/>
<evidence type="ECO:0000256" key="1">
    <source>
        <dbReference type="SAM" id="Phobius"/>
    </source>
</evidence>
<comment type="caution">
    <text evidence="2">The sequence shown here is derived from an EMBL/GenBank/DDBJ whole genome shotgun (WGS) entry which is preliminary data.</text>
</comment>
<feature type="transmembrane region" description="Helical" evidence="1">
    <location>
        <begin position="35"/>
        <end position="56"/>
    </location>
</feature>
<protein>
    <submittedName>
        <fullName evidence="2">Uncharacterized protein</fullName>
    </submittedName>
</protein>
<keyword evidence="3" id="KW-1185">Reference proteome</keyword>
<reference evidence="2 3" key="1">
    <citation type="journal article" date="2019" name="Environ. Microbiol.">
        <title>Species interactions and distinct microbial communities in high Arctic permafrost affected cryosols are associated with the CH4 and CO2 gas fluxes.</title>
        <authorList>
            <person name="Altshuler I."/>
            <person name="Hamel J."/>
            <person name="Turney S."/>
            <person name="Magnuson E."/>
            <person name="Levesque R."/>
            <person name="Greer C."/>
            <person name="Whyte L.G."/>
        </authorList>
    </citation>
    <scope>NUCLEOTIDE SEQUENCE [LARGE SCALE GENOMIC DNA]</scope>
    <source>
        <strain evidence="2 3">S9.3B</strain>
    </source>
</reference>
<name>A0A502FIL9_9PROT</name>
<keyword evidence="1" id="KW-0472">Membrane</keyword>
<organism evidence="2 3">
    <name type="scientific">Muricoccus nepalensis</name>
    <dbReference type="NCBI Taxonomy" id="1854500"/>
    <lineage>
        <taxon>Bacteria</taxon>
        <taxon>Pseudomonadati</taxon>
        <taxon>Pseudomonadota</taxon>
        <taxon>Alphaproteobacteria</taxon>
        <taxon>Acetobacterales</taxon>
        <taxon>Roseomonadaceae</taxon>
        <taxon>Muricoccus</taxon>
    </lineage>
</organism>
<accession>A0A502FIL9</accession>
<dbReference type="EMBL" id="RCZP01000029">
    <property type="protein sequence ID" value="TPG49285.1"/>
    <property type="molecule type" value="Genomic_DNA"/>
</dbReference>
<proteinExistence type="predicted"/>